<organism evidence="2 3">
    <name type="scientific">Dunaliella salina</name>
    <name type="common">Green alga</name>
    <name type="synonym">Protococcus salinus</name>
    <dbReference type="NCBI Taxonomy" id="3046"/>
    <lineage>
        <taxon>Eukaryota</taxon>
        <taxon>Viridiplantae</taxon>
        <taxon>Chlorophyta</taxon>
        <taxon>core chlorophytes</taxon>
        <taxon>Chlorophyceae</taxon>
        <taxon>CS clade</taxon>
        <taxon>Chlamydomonadales</taxon>
        <taxon>Dunaliellaceae</taxon>
        <taxon>Dunaliella</taxon>
    </lineage>
</organism>
<evidence type="ECO:0008006" key="4">
    <source>
        <dbReference type="Google" id="ProtNLM"/>
    </source>
</evidence>
<evidence type="ECO:0000313" key="3">
    <source>
        <dbReference type="Proteomes" id="UP000815325"/>
    </source>
</evidence>
<accession>A0ABQ7GPE6</accession>
<keyword evidence="3" id="KW-1185">Reference proteome</keyword>
<feature type="region of interest" description="Disordered" evidence="1">
    <location>
        <begin position="98"/>
        <end position="118"/>
    </location>
</feature>
<evidence type="ECO:0000256" key="1">
    <source>
        <dbReference type="SAM" id="MobiDB-lite"/>
    </source>
</evidence>
<evidence type="ECO:0000313" key="2">
    <source>
        <dbReference type="EMBL" id="KAF5836472.1"/>
    </source>
</evidence>
<name>A0ABQ7GPE6_DUNSA</name>
<feature type="compositionally biased region" description="Basic and acidic residues" evidence="1">
    <location>
        <begin position="109"/>
        <end position="118"/>
    </location>
</feature>
<dbReference type="Proteomes" id="UP000815325">
    <property type="component" value="Unassembled WGS sequence"/>
</dbReference>
<comment type="caution">
    <text evidence="2">The sequence shown here is derived from an EMBL/GenBank/DDBJ whole genome shotgun (WGS) entry which is preliminary data.</text>
</comment>
<reference evidence="2" key="1">
    <citation type="submission" date="2017-08" db="EMBL/GenBank/DDBJ databases">
        <authorList>
            <person name="Polle J.E."/>
            <person name="Barry K."/>
            <person name="Cushman J."/>
            <person name="Schmutz J."/>
            <person name="Tran D."/>
            <person name="Hathwaick L.T."/>
            <person name="Yim W.C."/>
            <person name="Jenkins J."/>
            <person name="Mckie-Krisberg Z.M."/>
            <person name="Prochnik S."/>
            <person name="Lindquist E."/>
            <person name="Dockter R.B."/>
            <person name="Adam C."/>
            <person name="Molina H."/>
            <person name="Bunkerborg J."/>
            <person name="Jin E."/>
            <person name="Buchheim M."/>
            <person name="Magnuson J."/>
        </authorList>
    </citation>
    <scope>NUCLEOTIDE SEQUENCE</scope>
    <source>
        <strain evidence="2">CCAP 19/18</strain>
    </source>
</reference>
<dbReference type="EMBL" id="MU069658">
    <property type="protein sequence ID" value="KAF5836472.1"/>
    <property type="molecule type" value="Genomic_DNA"/>
</dbReference>
<proteinExistence type="predicted"/>
<protein>
    <recommendedName>
        <fullName evidence="4">Encoded protein</fullName>
    </recommendedName>
</protein>
<sequence>MSVSLRFCDCFHTGVLIGWAAPLPFQLRDCRSLVLPVLRSCQCHSGSVTAPTQVLSKVGPCLFQAGFVTAVTRVLPVLGPSQCYSDFATAPPQSVSLRLQAATGSRSRRQQESQRRGQ</sequence>
<gene>
    <name evidence="2" type="ORF">DUNSADRAFT_5858</name>
</gene>